<proteinExistence type="predicted"/>
<accession>A0A9D1GPA7</accession>
<dbReference type="Proteomes" id="UP000886881">
    <property type="component" value="Unassembled WGS sequence"/>
</dbReference>
<comment type="caution">
    <text evidence="2">The sequence shown here is derived from an EMBL/GenBank/DDBJ whole genome shotgun (WGS) entry which is preliminary data.</text>
</comment>
<dbReference type="AlphaFoldDB" id="A0A9D1GPA7"/>
<reference evidence="2" key="1">
    <citation type="submission" date="2020-10" db="EMBL/GenBank/DDBJ databases">
        <authorList>
            <person name="Gilroy R."/>
        </authorList>
    </citation>
    <scope>NUCLEOTIDE SEQUENCE</scope>
    <source>
        <strain evidence="2">ChiHecec2B26-709</strain>
    </source>
</reference>
<gene>
    <name evidence="2" type="ORF">IAC35_07425</name>
</gene>
<sequence length="170" mass="18480">MKRILLLLLSLAALAGQAPEAAARSVPEQRLVNIVNGFRGTEGFEVVKIGRFGVWLMRSAAGLSEAGGDPEFRQALKVMNGVRRLVVVEYEDGSERERGLFNDRISSALKNSDLLMSVNDGGSSVSIYGTPDEKKGDMRDLVIFTPDDCALVCVFGRISMEAVAELLKDM</sequence>
<protein>
    <submittedName>
        <fullName evidence="2">DUF4252 domain-containing protein</fullName>
    </submittedName>
</protein>
<feature type="chain" id="PRO_5038591609" evidence="1">
    <location>
        <begin position="16"/>
        <end position="170"/>
    </location>
</feature>
<reference evidence="2" key="2">
    <citation type="journal article" date="2021" name="PeerJ">
        <title>Extensive microbial diversity within the chicken gut microbiome revealed by metagenomics and culture.</title>
        <authorList>
            <person name="Gilroy R."/>
            <person name="Ravi A."/>
            <person name="Getino M."/>
            <person name="Pursley I."/>
            <person name="Horton D.L."/>
            <person name="Alikhan N.F."/>
            <person name="Baker D."/>
            <person name="Gharbi K."/>
            <person name="Hall N."/>
            <person name="Watson M."/>
            <person name="Adriaenssens E.M."/>
            <person name="Foster-Nyarko E."/>
            <person name="Jarju S."/>
            <person name="Secka A."/>
            <person name="Antonio M."/>
            <person name="Oren A."/>
            <person name="Chaudhuri R.R."/>
            <person name="La Ragione R."/>
            <person name="Hildebrand F."/>
            <person name="Pallen M.J."/>
        </authorList>
    </citation>
    <scope>NUCLEOTIDE SEQUENCE</scope>
    <source>
        <strain evidence="2">ChiHecec2B26-709</strain>
    </source>
</reference>
<organism evidence="2 3">
    <name type="scientific">Candidatus Cryptobacteroides merdipullorum</name>
    <dbReference type="NCBI Taxonomy" id="2840771"/>
    <lineage>
        <taxon>Bacteria</taxon>
        <taxon>Pseudomonadati</taxon>
        <taxon>Bacteroidota</taxon>
        <taxon>Bacteroidia</taxon>
        <taxon>Bacteroidales</taxon>
        <taxon>Candidatus Cryptobacteroides</taxon>
    </lineage>
</organism>
<dbReference type="InterPro" id="IPR025348">
    <property type="entry name" value="DUF4252"/>
</dbReference>
<keyword evidence="1" id="KW-0732">Signal</keyword>
<dbReference type="Pfam" id="PF14060">
    <property type="entry name" value="DUF4252"/>
    <property type="match status" value="1"/>
</dbReference>
<dbReference type="EMBL" id="DVLC01000133">
    <property type="protein sequence ID" value="HIT47668.1"/>
    <property type="molecule type" value="Genomic_DNA"/>
</dbReference>
<evidence type="ECO:0000313" key="2">
    <source>
        <dbReference type="EMBL" id="HIT47668.1"/>
    </source>
</evidence>
<evidence type="ECO:0000256" key="1">
    <source>
        <dbReference type="SAM" id="SignalP"/>
    </source>
</evidence>
<name>A0A9D1GPA7_9BACT</name>
<feature type="signal peptide" evidence="1">
    <location>
        <begin position="1"/>
        <end position="15"/>
    </location>
</feature>
<evidence type="ECO:0000313" key="3">
    <source>
        <dbReference type="Proteomes" id="UP000886881"/>
    </source>
</evidence>